<comment type="catalytic activity">
    <reaction evidence="11">
        <text>L-serine = D-serine</text>
        <dbReference type="Rhea" id="RHEA:10980"/>
        <dbReference type="ChEBI" id="CHEBI:33384"/>
        <dbReference type="ChEBI" id="CHEBI:35247"/>
        <dbReference type="EC" id="5.1.1.18"/>
    </reaction>
</comment>
<dbReference type="PANTHER" id="PTHR48078:SF19">
    <property type="entry name" value="ACT DOMAIN-CONTAINING PROTEIN"/>
    <property type="match status" value="1"/>
</dbReference>
<dbReference type="Pfam" id="PF00291">
    <property type="entry name" value="PALP"/>
    <property type="match status" value="1"/>
</dbReference>
<evidence type="ECO:0000256" key="13">
    <source>
        <dbReference type="ARBA" id="ARBA00066349"/>
    </source>
</evidence>
<evidence type="ECO:0000256" key="10">
    <source>
        <dbReference type="ARBA" id="ARBA00050422"/>
    </source>
</evidence>
<organism evidence="20 21">
    <name type="scientific">Cichlidogyrus casuarinus</name>
    <dbReference type="NCBI Taxonomy" id="1844966"/>
    <lineage>
        <taxon>Eukaryota</taxon>
        <taxon>Metazoa</taxon>
        <taxon>Spiralia</taxon>
        <taxon>Lophotrochozoa</taxon>
        <taxon>Platyhelminthes</taxon>
        <taxon>Monogenea</taxon>
        <taxon>Monopisthocotylea</taxon>
        <taxon>Dactylogyridea</taxon>
        <taxon>Ancyrocephalidae</taxon>
        <taxon>Cichlidogyrus</taxon>
    </lineage>
</organism>
<evidence type="ECO:0000313" key="21">
    <source>
        <dbReference type="Proteomes" id="UP001626550"/>
    </source>
</evidence>
<evidence type="ECO:0000256" key="3">
    <source>
        <dbReference type="ARBA" id="ARBA00012093"/>
    </source>
</evidence>
<keyword evidence="5" id="KW-0456">Lyase</keyword>
<evidence type="ECO:0000256" key="6">
    <source>
        <dbReference type="ARBA" id="ARBA00031418"/>
    </source>
</evidence>
<dbReference type="AlphaFoldDB" id="A0ABD2Q4D5"/>
<comment type="caution">
    <text evidence="20">The sequence shown here is derived from an EMBL/GenBank/DDBJ whole genome shotgun (WGS) entry which is preliminary data.</text>
</comment>
<comment type="function">
    <text evidence="12">Catalyzes the synthesis of D-serine from L-serine. D-serine is a key coagonist with glutamate at NMDA receptors. Has dehydratase activity towards both L-serine and D-serine.</text>
</comment>
<protein>
    <recommendedName>
        <fullName evidence="15">Serine racemase</fullName>
        <ecNumber evidence="3">4.3.1.17</ecNumber>
        <ecNumber evidence="13">4.3.1.18</ecNumber>
        <ecNumber evidence="14">5.1.1.18</ecNumber>
    </recommendedName>
    <alternativeName>
        <fullName evidence="16">D-serine ammonia-lyase</fullName>
    </alternativeName>
    <alternativeName>
        <fullName evidence="18">D-serine dehydratase</fullName>
    </alternativeName>
    <alternativeName>
        <fullName evidence="17">L-serine ammonia-lyase</fullName>
    </alternativeName>
    <alternativeName>
        <fullName evidence="7">L-serine deaminase</fullName>
    </alternativeName>
    <alternativeName>
        <fullName evidence="6">L-serine dehydratase</fullName>
    </alternativeName>
    <alternativeName>
        <fullName evidence="8">L-threonine dehydratase</fullName>
    </alternativeName>
</protein>
<dbReference type="CDD" id="cd04886">
    <property type="entry name" value="ACT_ThrD-II-like"/>
    <property type="match status" value="1"/>
</dbReference>
<sequence>MEEFNVNSYYPHEKESERTEPFVYKVKIPDVSDPDTFDSRCDPDNPVEVSGQDVIDARERIKDGIIETPCKYSPKLSSELNMQIYLKEDFRQVTGSFKERGCRNAFILLDEEQRKHGVIAASAGNHALGLAYHGKCLGIEVTVVMPVTAPLLKIRNCISYGARVIVNGKSISESKCYALKLARLNRLKYVNGYDDRDILAGQGSIGLEIMEQVPDAYAIIVPVGGGGMLAGICAAVRNDPRGKQIKIYAVESERSPGWTHAVEVGKPTYTNTLSTLADGLNVQVVGHNSFKTANGKVDASYTVSEGYIAKAILRLVETEKVVVEGAAGTSLGALYGNVIPGLEGKKVVCVLGGGNIDAILLCRVLERGLAFDGKLSQFTIIVPDVIGSISKLSTLLVHLEASIVDIYHERIWLVSEIFSVQVSVTIVTKDRQHSDHIRKVLETNYKQILWGGSKFAQNI</sequence>
<dbReference type="Gene3D" id="3.40.50.1100">
    <property type="match status" value="2"/>
</dbReference>
<evidence type="ECO:0000313" key="20">
    <source>
        <dbReference type="EMBL" id="KAL3314475.1"/>
    </source>
</evidence>
<evidence type="ECO:0000256" key="9">
    <source>
        <dbReference type="ARBA" id="ARBA00049406"/>
    </source>
</evidence>
<dbReference type="EC" id="4.3.1.17" evidence="3"/>
<evidence type="ECO:0000256" key="11">
    <source>
        <dbReference type="ARBA" id="ARBA00051769"/>
    </source>
</evidence>
<dbReference type="Proteomes" id="UP001626550">
    <property type="component" value="Unassembled WGS sequence"/>
</dbReference>
<evidence type="ECO:0000256" key="1">
    <source>
        <dbReference type="ARBA" id="ARBA00001933"/>
    </source>
</evidence>
<dbReference type="CDD" id="cd01562">
    <property type="entry name" value="Thr-dehyd"/>
    <property type="match status" value="1"/>
</dbReference>
<evidence type="ECO:0000256" key="17">
    <source>
        <dbReference type="ARBA" id="ARBA00081060"/>
    </source>
</evidence>
<evidence type="ECO:0000256" key="8">
    <source>
        <dbReference type="ARBA" id="ARBA00042605"/>
    </source>
</evidence>
<dbReference type="GO" id="GO:0005524">
    <property type="term" value="F:ATP binding"/>
    <property type="evidence" value="ECO:0007669"/>
    <property type="project" value="UniProtKB-ARBA"/>
</dbReference>
<dbReference type="GO" id="GO:0070178">
    <property type="term" value="P:D-serine metabolic process"/>
    <property type="evidence" value="ECO:0007669"/>
    <property type="project" value="UniProtKB-ARBA"/>
</dbReference>
<dbReference type="EC" id="4.3.1.18" evidence="13"/>
<evidence type="ECO:0000256" key="12">
    <source>
        <dbReference type="ARBA" id="ARBA00056426"/>
    </source>
</evidence>
<dbReference type="GO" id="GO:0008721">
    <property type="term" value="F:D-serine ammonia-lyase activity"/>
    <property type="evidence" value="ECO:0007669"/>
    <property type="project" value="UniProtKB-EC"/>
</dbReference>
<evidence type="ECO:0000256" key="15">
    <source>
        <dbReference type="ARBA" id="ARBA00070760"/>
    </source>
</evidence>
<feature type="domain" description="Tryptophan synthase beta chain-like PALP" evidence="19">
    <location>
        <begin position="61"/>
        <end position="351"/>
    </location>
</feature>
<keyword evidence="4" id="KW-0663">Pyridoxal phosphate</keyword>
<dbReference type="GO" id="GO:0003941">
    <property type="term" value="F:L-serine ammonia-lyase activity"/>
    <property type="evidence" value="ECO:0007669"/>
    <property type="project" value="UniProtKB-EC"/>
</dbReference>
<evidence type="ECO:0000256" key="7">
    <source>
        <dbReference type="ARBA" id="ARBA00041766"/>
    </source>
</evidence>
<comment type="catalytic activity">
    <reaction evidence="9">
        <text>L-serine = pyruvate + NH4(+)</text>
        <dbReference type="Rhea" id="RHEA:19169"/>
        <dbReference type="ChEBI" id="CHEBI:15361"/>
        <dbReference type="ChEBI" id="CHEBI:28938"/>
        <dbReference type="ChEBI" id="CHEBI:33384"/>
        <dbReference type="EC" id="4.3.1.17"/>
    </reaction>
</comment>
<comment type="catalytic activity">
    <reaction evidence="10">
        <text>D-serine = pyruvate + NH4(+)</text>
        <dbReference type="Rhea" id="RHEA:13977"/>
        <dbReference type="ChEBI" id="CHEBI:15361"/>
        <dbReference type="ChEBI" id="CHEBI:28938"/>
        <dbReference type="ChEBI" id="CHEBI:35247"/>
        <dbReference type="EC" id="4.3.1.18"/>
    </reaction>
</comment>
<dbReference type="GO" id="GO:0030170">
    <property type="term" value="F:pyridoxal phosphate binding"/>
    <property type="evidence" value="ECO:0007669"/>
    <property type="project" value="UniProtKB-ARBA"/>
</dbReference>
<dbReference type="PANTHER" id="PTHR48078">
    <property type="entry name" value="THREONINE DEHYDRATASE, MITOCHONDRIAL-RELATED"/>
    <property type="match status" value="1"/>
</dbReference>
<reference evidence="20 21" key="1">
    <citation type="submission" date="2024-11" db="EMBL/GenBank/DDBJ databases">
        <title>Adaptive evolution of stress response genes in parasites aligns with host niche diversity.</title>
        <authorList>
            <person name="Hahn C."/>
            <person name="Resl P."/>
        </authorList>
    </citation>
    <scope>NUCLEOTIDE SEQUENCE [LARGE SCALE GENOMIC DNA]</scope>
    <source>
        <strain evidence="20">EGGRZ-B1_66</strain>
        <tissue evidence="20">Body</tissue>
    </source>
</reference>
<accession>A0ABD2Q4D5</accession>
<name>A0ABD2Q4D5_9PLAT</name>
<dbReference type="InterPro" id="IPR001926">
    <property type="entry name" value="TrpB-like_PALP"/>
</dbReference>
<dbReference type="GO" id="GO:0006563">
    <property type="term" value="P:L-serine metabolic process"/>
    <property type="evidence" value="ECO:0007669"/>
    <property type="project" value="UniProtKB-ARBA"/>
</dbReference>
<evidence type="ECO:0000256" key="2">
    <source>
        <dbReference type="ARBA" id="ARBA00010869"/>
    </source>
</evidence>
<dbReference type="GO" id="GO:0030378">
    <property type="term" value="F:serine racemase activity"/>
    <property type="evidence" value="ECO:0007669"/>
    <property type="project" value="UniProtKB-EC"/>
</dbReference>
<keyword evidence="21" id="KW-1185">Reference proteome</keyword>
<dbReference type="FunFam" id="3.40.50.1100:FF:000041">
    <property type="entry name" value="Threonine ammonia-lyase, variant"/>
    <property type="match status" value="1"/>
</dbReference>
<evidence type="ECO:0000256" key="4">
    <source>
        <dbReference type="ARBA" id="ARBA00022898"/>
    </source>
</evidence>
<dbReference type="InterPro" id="IPR036052">
    <property type="entry name" value="TrpB-like_PALP_sf"/>
</dbReference>
<dbReference type="SUPFAM" id="SSF53686">
    <property type="entry name" value="Tryptophan synthase beta subunit-like PLP-dependent enzymes"/>
    <property type="match status" value="1"/>
</dbReference>
<evidence type="ECO:0000259" key="19">
    <source>
        <dbReference type="Pfam" id="PF00291"/>
    </source>
</evidence>
<evidence type="ECO:0000256" key="14">
    <source>
        <dbReference type="ARBA" id="ARBA00066592"/>
    </source>
</evidence>
<gene>
    <name evidence="20" type="ORF">Ciccas_006908</name>
</gene>
<comment type="similarity">
    <text evidence="2">Belongs to the serine/threonine dehydratase family.</text>
</comment>
<evidence type="ECO:0000256" key="18">
    <source>
        <dbReference type="ARBA" id="ARBA00081761"/>
    </source>
</evidence>
<dbReference type="InterPro" id="IPR044561">
    <property type="entry name" value="ACT_ThrD-II-like"/>
</dbReference>
<evidence type="ECO:0000256" key="5">
    <source>
        <dbReference type="ARBA" id="ARBA00023239"/>
    </source>
</evidence>
<dbReference type="EMBL" id="JBJKFK010000989">
    <property type="protein sequence ID" value="KAL3314475.1"/>
    <property type="molecule type" value="Genomic_DNA"/>
</dbReference>
<dbReference type="EC" id="5.1.1.18" evidence="14"/>
<proteinExistence type="inferred from homology"/>
<evidence type="ECO:0000256" key="16">
    <source>
        <dbReference type="ARBA" id="ARBA00076108"/>
    </source>
</evidence>
<comment type="cofactor">
    <cofactor evidence="1">
        <name>pyridoxal 5'-phosphate</name>
        <dbReference type="ChEBI" id="CHEBI:597326"/>
    </cofactor>
</comment>
<dbReference type="InterPro" id="IPR050147">
    <property type="entry name" value="Ser/Thr_Dehydratase"/>
</dbReference>